<keyword evidence="3" id="KW-1185">Reference proteome</keyword>
<dbReference type="Proteomes" id="UP000005307">
    <property type="component" value="Chromosome"/>
</dbReference>
<proteinExistence type="predicted"/>
<name>M9R599_9RHOB</name>
<feature type="region of interest" description="Disordered" evidence="1">
    <location>
        <begin position="1"/>
        <end position="29"/>
    </location>
</feature>
<dbReference type="eggNOG" id="ENOG5033520">
    <property type="taxonomic scope" value="Bacteria"/>
</dbReference>
<protein>
    <submittedName>
        <fullName evidence="2">Uncharacterized protein</fullName>
    </submittedName>
</protein>
<evidence type="ECO:0000256" key="1">
    <source>
        <dbReference type="SAM" id="MobiDB-lite"/>
    </source>
</evidence>
<dbReference type="AlphaFoldDB" id="M9R599"/>
<dbReference type="RefSeq" id="WP_015499428.1">
    <property type="nucleotide sequence ID" value="NC_020911.1"/>
</dbReference>
<organism evidence="2 3">
    <name type="scientific">Octadecabacter antarcticus 307</name>
    <dbReference type="NCBI Taxonomy" id="391626"/>
    <lineage>
        <taxon>Bacteria</taxon>
        <taxon>Pseudomonadati</taxon>
        <taxon>Pseudomonadota</taxon>
        <taxon>Alphaproteobacteria</taxon>
        <taxon>Rhodobacterales</taxon>
        <taxon>Roseobacteraceae</taxon>
        <taxon>Octadecabacter</taxon>
    </lineage>
</organism>
<accession>M9R599</accession>
<evidence type="ECO:0000313" key="2">
    <source>
        <dbReference type="EMBL" id="AGI67397.1"/>
    </source>
</evidence>
<dbReference type="KEGG" id="oat:OAN307_c17320"/>
<dbReference type="HOGENOM" id="CLU_1601023_0_0_5"/>
<dbReference type="STRING" id="391626.OAN307_c17320"/>
<sequence>MKHRGKKGEPISLKPISESAEPNNGKNDATREAFKHGVCVSIANYRHEKRVTAVMGLDNLGLDNLGLDDALVICATYIHQHCAGDPPYGAFGDIRESAAWWAGLANPVELQCYFAAALKRLEYRALGIKARKRMFTVLWLAFTNTDRQAFLARVDAKGNFYRKGSA</sequence>
<evidence type="ECO:0000313" key="3">
    <source>
        <dbReference type="Proteomes" id="UP000005307"/>
    </source>
</evidence>
<dbReference type="EMBL" id="CP003740">
    <property type="protein sequence ID" value="AGI67397.1"/>
    <property type="molecule type" value="Genomic_DNA"/>
</dbReference>
<reference evidence="2 3" key="1">
    <citation type="journal article" date="2013" name="PLoS ONE">
        <title>Poles Apart: Arctic and Antarctic Octadecabacter strains Share High Genome Plasticity and a New Type of Xanthorhodopsin.</title>
        <authorList>
            <person name="Vollmers J."/>
            <person name="Voget S."/>
            <person name="Dietrich S."/>
            <person name="Gollnow K."/>
            <person name="Smits M."/>
            <person name="Meyer K."/>
            <person name="Brinkhoff T."/>
            <person name="Simon M."/>
            <person name="Daniel R."/>
        </authorList>
    </citation>
    <scope>NUCLEOTIDE SEQUENCE [LARGE SCALE GENOMIC DNA]</scope>
    <source>
        <strain evidence="2 3">307</strain>
    </source>
</reference>
<gene>
    <name evidence="2" type="ORF">OAN307_c17320</name>
</gene>